<keyword evidence="3" id="KW-1185">Reference proteome</keyword>
<proteinExistence type="predicted"/>
<organism evidence="2 3">
    <name type="scientific">Dendrobium catenatum</name>
    <dbReference type="NCBI Taxonomy" id="906689"/>
    <lineage>
        <taxon>Eukaryota</taxon>
        <taxon>Viridiplantae</taxon>
        <taxon>Streptophyta</taxon>
        <taxon>Embryophyta</taxon>
        <taxon>Tracheophyta</taxon>
        <taxon>Spermatophyta</taxon>
        <taxon>Magnoliopsida</taxon>
        <taxon>Liliopsida</taxon>
        <taxon>Asparagales</taxon>
        <taxon>Orchidaceae</taxon>
        <taxon>Epidendroideae</taxon>
        <taxon>Malaxideae</taxon>
        <taxon>Dendrobiinae</taxon>
        <taxon>Dendrobium</taxon>
    </lineage>
</organism>
<feature type="region of interest" description="Disordered" evidence="1">
    <location>
        <begin position="245"/>
        <end position="264"/>
    </location>
</feature>
<dbReference type="PANTHER" id="PTHR47481:SF31">
    <property type="entry name" value="OS01G0873500 PROTEIN"/>
    <property type="match status" value="1"/>
</dbReference>
<reference evidence="2 3" key="2">
    <citation type="journal article" date="2017" name="Nature">
        <title>The Apostasia genome and the evolution of orchids.</title>
        <authorList>
            <person name="Zhang G.Q."/>
            <person name="Liu K.W."/>
            <person name="Li Z."/>
            <person name="Lohaus R."/>
            <person name="Hsiao Y.Y."/>
            <person name="Niu S.C."/>
            <person name="Wang J.Y."/>
            <person name="Lin Y.C."/>
            <person name="Xu Q."/>
            <person name="Chen L.J."/>
            <person name="Yoshida K."/>
            <person name="Fujiwara S."/>
            <person name="Wang Z.W."/>
            <person name="Zhang Y.Q."/>
            <person name="Mitsuda N."/>
            <person name="Wang M."/>
            <person name="Liu G.H."/>
            <person name="Pecoraro L."/>
            <person name="Huang H.X."/>
            <person name="Xiao X.J."/>
            <person name="Lin M."/>
            <person name="Wu X.Y."/>
            <person name="Wu W.L."/>
            <person name="Chen Y.Y."/>
            <person name="Chang S.B."/>
            <person name="Sakamoto S."/>
            <person name="Ohme-Takagi M."/>
            <person name="Yagi M."/>
            <person name="Zeng S.J."/>
            <person name="Shen C.Y."/>
            <person name="Yeh C.M."/>
            <person name="Luo Y.B."/>
            <person name="Tsai W.C."/>
            <person name="Van de Peer Y."/>
            <person name="Liu Z.J."/>
        </authorList>
    </citation>
    <scope>NUCLEOTIDE SEQUENCE [LARGE SCALE GENOMIC DNA]</scope>
    <source>
        <tissue evidence="2">The whole plant</tissue>
    </source>
</reference>
<evidence type="ECO:0000313" key="3">
    <source>
        <dbReference type="Proteomes" id="UP000233837"/>
    </source>
</evidence>
<dbReference type="PANTHER" id="PTHR47481">
    <property type="match status" value="1"/>
</dbReference>
<accession>A0A2I0W0Z6</accession>
<dbReference type="Pfam" id="PF14223">
    <property type="entry name" value="Retrotran_gag_2"/>
    <property type="match status" value="1"/>
</dbReference>
<dbReference type="Proteomes" id="UP000233837">
    <property type="component" value="Unassembled WGS sequence"/>
</dbReference>
<sequence length="338" mass="37584">MADSASSRLQDRSDGSQNEDPMIPATLKFVVSNLRNLVTAPLSPDNFMIWKSQITKTLRANGFIHFLDPNAASPSPTIRLADGSTSANPSYAQWILTDQNLSASICSTISPSILPYVISLESTAQVWSALETRFQATNHSKVMQLKNALHNVALKTQSMEDYLSEIKTIVDQIAAAGCNLEAEDVIHYILNGLPPPYQSFKSSIRTNPLPLTLDQIYPLLLSEEINLASDAAKFSIAPDPNMALFSNRGRGRRSRAKNTYGSSTEPRTLTAHLQILVTIPLLTLYVKSAPRRVTRHTRAGIEQISNMSLRPRMRIRRYLQLRTPLMSTGSWTLERHPI</sequence>
<dbReference type="AlphaFoldDB" id="A0A2I0W0Z6"/>
<evidence type="ECO:0000256" key="1">
    <source>
        <dbReference type="SAM" id="MobiDB-lite"/>
    </source>
</evidence>
<reference evidence="2 3" key="1">
    <citation type="journal article" date="2016" name="Sci. Rep.">
        <title>The Dendrobium catenatum Lindl. genome sequence provides insights into polysaccharide synthase, floral development and adaptive evolution.</title>
        <authorList>
            <person name="Zhang G.Q."/>
            <person name="Xu Q."/>
            <person name="Bian C."/>
            <person name="Tsai W.C."/>
            <person name="Yeh C.M."/>
            <person name="Liu K.W."/>
            <person name="Yoshida K."/>
            <person name="Zhang L.S."/>
            <person name="Chang S.B."/>
            <person name="Chen F."/>
            <person name="Shi Y."/>
            <person name="Su Y.Y."/>
            <person name="Zhang Y.Q."/>
            <person name="Chen L.J."/>
            <person name="Yin Y."/>
            <person name="Lin M."/>
            <person name="Huang H."/>
            <person name="Deng H."/>
            <person name="Wang Z.W."/>
            <person name="Zhu S.L."/>
            <person name="Zhao X."/>
            <person name="Deng C."/>
            <person name="Niu S.C."/>
            <person name="Huang J."/>
            <person name="Wang M."/>
            <person name="Liu G.H."/>
            <person name="Yang H.J."/>
            <person name="Xiao X.J."/>
            <person name="Hsiao Y.Y."/>
            <person name="Wu W.L."/>
            <person name="Chen Y.Y."/>
            <person name="Mitsuda N."/>
            <person name="Ohme-Takagi M."/>
            <person name="Luo Y.B."/>
            <person name="Van de Peer Y."/>
            <person name="Liu Z.J."/>
        </authorList>
    </citation>
    <scope>NUCLEOTIDE SEQUENCE [LARGE SCALE GENOMIC DNA]</scope>
    <source>
        <tissue evidence="2">The whole plant</tissue>
    </source>
</reference>
<evidence type="ECO:0000313" key="2">
    <source>
        <dbReference type="EMBL" id="PKU69343.1"/>
    </source>
</evidence>
<feature type="region of interest" description="Disordered" evidence="1">
    <location>
        <begin position="1"/>
        <end position="21"/>
    </location>
</feature>
<name>A0A2I0W0Z6_9ASPA</name>
<protein>
    <submittedName>
        <fullName evidence="2">Retrovirus-related Pol polyprotein from transposon TNT 1-94</fullName>
    </submittedName>
</protein>
<gene>
    <name evidence="2" type="ORF">MA16_Dca002613</name>
</gene>
<dbReference type="EMBL" id="KZ503041">
    <property type="protein sequence ID" value="PKU69343.1"/>
    <property type="molecule type" value="Genomic_DNA"/>
</dbReference>